<organism evidence="7">
    <name type="scientific">Eremomyces bilateralis CBS 781.70</name>
    <dbReference type="NCBI Taxonomy" id="1392243"/>
    <lineage>
        <taxon>Eukaryota</taxon>
        <taxon>Fungi</taxon>
        <taxon>Dikarya</taxon>
        <taxon>Ascomycota</taxon>
        <taxon>Pezizomycotina</taxon>
        <taxon>Dothideomycetes</taxon>
        <taxon>Dothideomycetes incertae sedis</taxon>
        <taxon>Eremomycetales</taxon>
        <taxon>Eremomycetaceae</taxon>
        <taxon>Eremomyces</taxon>
    </lineage>
</organism>
<dbReference type="InterPro" id="IPR013901">
    <property type="entry name" value="Anthrone_oxy"/>
</dbReference>
<dbReference type="AlphaFoldDB" id="A0A6G1FU58"/>
<protein>
    <submittedName>
        <fullName evidence="7 9">DUF1772-domain-containing protein</fullName>
    </submittedName>
</protein>
<keyword evidence="3 6" id="KW-1133">Transmembrane helix</keyword>
<evidence type="ECO:0000313" key="8">
    <source>
        <dbReference type="Proteomes" id="UP000504638"/>
    </source>
</evidence>
<evidence type="ECO:0000256" key="2">
    <source>
        <dbReference type="ARBA" id="ARBA00022692"/>
    </source>
</evidence>
<evidence type="ECO:0000256" key="6">
    <source>
        <dbReference type="SAM" id="Phobius"/>
    </source>
</evidence>
<evidence type="ECO:0000313" key="9">
    <source>
        <dbReference type="RefSeq" id="XP_033531056.1"/>
    </source>
</evidence>
<name>A0A6G1FU58_9PEZI</name>
<dbReference type="Proteomes" id="UP000504638">
    <property type="component" value="Unplaced"/>
</dbReference>
<reference evidence="7 9" key="1">
    <citation type="submission" date="2020-01" db="EMBL/GenBank/DDBJ databases">
        <authorList>
            <consortium name="DOE Joint Genome Institute"/>
            <person name="Haridas S."/>
            <person name="Albert R."/>
            <person name="Binder M."/>
            <person name="Bloem J."/>
            <person name="Labutti K."/>
            <person name="Salamov A."/>
            <person name="Andreopoulos B."/>
            <person name="Baker S.E."/>
            <person name="Barry K."/>
            <person name="Bills G."/>
            <person name="Bluhm B.H."/>
            <person name="Cannon C."/>
            <person name="Castanera R."/>
            <person name="Culley D.E."/>
            <person name="Daum C."/>
            <person name="Ezra D."/>
            <person name="Gonzalez J.B."/>
            <person name="Henrissat B."/>
            <person name="Kuo A."/>
            <person name="Liang C."/>
            <person name="Lipzen A."/>
            <person name="Lutzoni F."/>
            <person name="Magnuson J."/>
            <person name="Mondo S."/>
            <person name="Nolan M."/>
            <person name="Ohm R."/>
            <person name="Pangilinan J."/>
            <person name="Park H.-J."/>
            <person name="Ramirez L."/>
            <person name="Alfaro M."/>
            <person name="Sun H."/>
            <person name="Tritt A."/>
            <person name="Yoshinaga Y."/>
            <person name="Zwiers L.-H."/>
            <person name="Turgeon B.G."/>
            <person name="Goodwin S.B."/>
            <person name="Spatafora J.W."/>
            <person name="Crous P.W."/>
            <person name="Grigoriev I.V."/>
        </authorList>
    </citation>
    <scope>NUCLEOTIDE SEQUENCE</scope>
    <source>
        <strain evidence="7 9">CBS 781.70</strain>
    </source>
</reference>
<proteinExistence type="inferred from homology"/>
<dbReference type="PANTHER" id="PTHR35042:SF1">
    <property type="entry name" value="DUF1772-DOMAIN-CONTAINING PROTEIN"/>
    <property type="match status" value="1"/>
</dbReference>
<feature type="transmembrane region" description="Helical" evidence="6">
    <location>
        <begin position="60"/>
        <end position="79"/>
    </location>
</feature>
<comment type="subcellular location">
    <subcellularLocation>
        <location evidence="1">Membrane</location>
        <topology evidence="1">Multi-pass membrane protein</topology>
    </subcellularLocation>
</comment>
<feature type="transmembrane region" description="Helical" evidence="6">
    <location>
        <begin position="15"/>
        <end position="39"/>
    </location>
</feature>
<comment type="similarity">
    <text evidence="5">Belongs to the anthrone oxygenase family.</text>
</comment>
<evidence type="ECO:0000256" key="1">
    <source>
        <dbReference type="ARBA" id="ARBA00004141"/>
    </source>
</evidence>
<evidence type="ECO:0000256" key="3">
    <source>
        <dbReference type="ARBA" id="ARBA00022989"/>
    </source>
</evidence>
<gene>
    <name evidence="7 9" type="ORF">P152DRAFT_165247</name>
</gene>
<reference evidence="9" key="2">
    <citation type="submission" date="2020-04" db="EMBL/GenBank/DDBJ databases">
        <authorList>
            <consortium name="NCBI Genome Project"/>
        </authorList>
    </citation>
    <scope>NUCLEOTIDE SEQUENCE</scope>
    <source>
        <strain evidence="9">CBS 781.70</strain>
    </source>
</reference>
<dbReference type="EMBL" id="ML975173">
    <property type="protein sequence ID" value="KAF1809425.1"/>
    <property type="molecule type" value="Genomic_DNA"/>
</dbReference>
<dbReference type="GO" id="GO:0016020">
    <property type="term" value="C:membrane"/>
    <property type="evidence" value="ECO:0007669"/>
    <property type="project" value="UniProtKB-SubCell"/>
</dbReference>
<dbReference type="OrthoDB" id="5954308at2759"/>
<reference evidence="9" key="3">
    <citation type="submission" date="2025-04" db="UniProtKB">
        <authorList>
            <consortium name="RefSeq"/>
        </authorList>
    </citation>
    <scope>IDENTIFICATION</scope>
    <source>
        <strain evidence="9">CBS 781.70</strain>
    </source>
</reference>
<keyword evidence="8" id="KW-1185">Reference proteome</keyword>
<sequence>MADRVQIEGSLLIKLAQLVGIAGGALVTAISGGASFMLVPALKAGPASVLVRQWRVAYGIGARSAPPISIVTSLAWAYLASKARHHPATPSGPFTFYTLAAVLGPAIVPYTLVVMKSTNGRLSELAAAADKASEKVQEKEATQLIEKWKWLNAVRGVSVFSALMCGAYAIVTWPEIAIWAA</sequence>
<feature type="transmembrane region" description="Helical" evidence="6">
    <location>
        <begin position="157"/>
        <end position="180"/>
    </location>
</feature>
<dbReference type="RefSeq" id="XP_033531056.1">
    <property type="nucleotide sequence ID" value="XM_033674037.1"/>
</dbReference>
<evidence type="ECO:0000313" key="7">
    <source>
        <dbReference type="EMBL" id="KAF1809425.1"/>
    </source>
</evidence>
<keyword evidence="2 6" id="KW-0812">Transmembrane</keyword>
<dbReference type="GeneID" id="54414607"/>
<keyword evidence="4 6" id="KW-0472">Membrane</keyword>
<accession>A0A6G1FU58</accession>
<feature type="transmembrane region" description="Helical" evidence="6">
    <location>
        <begin position="94"/>
        <end position="115"/>
    </location>
</feature>
<evidence type="ECO:0000256" key="5">
    <source>
        <dbReference type="ARBA" id="ARBA00034313"/>
    </source>
</evidence>
<evidence type="ECO:0000256" key="4">
    <source>
        <dbReference type="ARBA" id="ARBA00023136"/>
    </source>
</evidence>
<dbReference type="PANTHER" id="PTHR35042">
    <property type="entry name" value="ANTHRONE OXYGENASE ENCC"/>
    <property type="match status" value="1"/>
</dbReference>
<dbReference type="Pfam" id="PF08592">
    <property type="entry name" value="Anthrone_oxy"/>
    <property type="match status" value="1"/>
</dbReference>